<feature type="transmembrane region" description="Helical" evidence="1">
    <location>
        <begin position="89"/>
        <end position="111"/>
    </location>
</feature>
<keyword evidence="1" id="KW-0472">Membrane</keyword>
<protein>
    <submittedName>
        <fullName evidence="2">Uncharacterized protein</fullName>
    </submittedName>
</protein>
<dbReference type="KEGG" id="pphe:PP2015_2935"/>
<evidence type="ECO:0000256" key="1">
    <source>
        <dbReference type="SAM" id="Phobius"/>
    </source>
</evidence>
<dbReference type="Proteomes" id="UP000061457">
    <property type="component" value="Chromosome I"/>
</dbReference>
<proteinExistence type="predicted"/>
<feature type="transmembrane region" description="Helical" evidence="1">
    <location>
        <begin position="27"/>
        <end position="47"/>
    </location>
</feature>
<sequence>MATLLNFVRMSGWQFQNANKAKLKEPVVLSAIMFLSYFFGSVIDYFVNLKEFISYFHPNSYYLLLDILTALLIYKVVNVSSRQGQLCKFYLLCGLLFNALLFLIIQIEIFLVYEGFKAYEPWWLWYVFSIGINSSDGMMVLVLILQKDFLKVYGLLNKTRCGLSK</sequence>
<dbReference type="PATRIC" id="fig|161398.10.peg.2992"/>
<dbReference type="RefSeq" id="WP_058031077.1">
    <property type="nucleotide sequence ID" value="NZ_CP013187.1"/>
</dbReference>
<feature type="transmembrane region" description="Helical" evidence="1">
    <location>
        <begin position="123"/>
        <end position="145"/>
    </location>
</feature>
<accession>A0A0S2K4L1</accession>
<dbReference type="EMBL" id="CP013187">
    <property type="protein sequence ID" value="ALO43418.1"/>
    <property type="molecule type" value="Genomic_DNA"/>
</dbReference>
<dbReference type="OrthoDB" id="6305908at2"/>
<keyword evidence="1" id="KW-0812">Transmembrane</keyword>
<gene>
    <name evidence="2" type="ORF">PP2015_2935</name>
</gene>
<reference evidence="2 3" key="1">
    <citation type="submission" date="2015-11" db="EMBL/GenBank/DDBJ databases">
        <authorList>
            <person name="Zhang Y."/>
            <person name="Guo Z."/>
        </authorList>
    </citation>
    <scope>NUCLEOTIDE SEQUENCE [LARGE SCALE GENOMIC DNA]</scope>
    <source>
        <strain evidence="2 3">KCTC 12086</strain>
    </source>
</reference>
<organism evidence="2 3">
    <name type="scientific">Pseudoalteromonas phenolica</name>
    <dbReference type="NCBI Taxonomy" id="161398"/>
    <lineage>
        <taxon>Bacteria</taxon>
        <taxon>Pseudomonadati</taxon>
        <taxon>Pseudomonadota</taxon>
        <taxon>Gammaproteobacteria</taxon>
        <taxon>Alteromonadales</taxon>
        <taxon>Pseudoalteromonadaceae</taxon>
        <taxon>Pseudoalteromonas</taxon>
    </lineage>
</organism>
<evidence type="ECO:0000313" key="2">
    <source>
        <dbReference type="EMBL" id="ALO43418.1"/>
    </source>
</evidence>
<keyword evidence="1" id="KW-1133">Transmembrane helix</keyword>
<evidence type="ECO:0000313" key="3">
    <source>
        <dbReference type="Proteomes" id="UP000061457"/>
    </source>
</evidence>
<name>A0A0S2K4L1_9GAMM</name>
<dbReference type="AlphaFoldDB" id="A0A0S2K4L1"/>
<dbReference type="STRING" id="161398.PP2015_2935"/>
<feature type="transmembrane region" description="Helical" evidence="1">
    <location>
        <begin position="59"/>
        <end position="77"/>
    </location>
</feature>
<keyword evidence="3" id="KW-1185">Reference proteome</keyword>